<proteinExistence type="predicted"/>
<evidence type="ECO:0000313" key="2">
    <source>
        <dbReference type="EMBL" id="RUT14318.1"/>
    </source>
</evidence>
<reference evidence="2 3" key="1">
    <citation type="journal article" date="2019" name="Genome Biol. Evol.">
        <title>Day and night: Metabolic profiles and evolutionary relationships of six axenic non-marine cyanobacteria.</title>
        <authorList>
            <person name="Will S.E."/>
            <person name="Henke P."/>
            <person name="Boedeker C."/>
            <person name="Huang S."/>
            <person name="Brinkmann H."/>
            <person name="Rohde M."/>
            <person name="Jarek M."/>
            <person name="Friedl T."/>
            <person name="Seufert S."/>
            <person name="Schumacher M."/>
            <person name="Overmann J."/>
            <person name="Neumann-Schaal M."/>
            <person name="Petersen J."/>
        </authorList>
    </citation>
    <scope>NUCLEOTIDE SEQUENCE [LARGE SCALE GENOMIC DNA]</scope>
    <source>
        <strain evidence="2 3">SAG 39.79</strain>
    </source>
</reference>
<organism evidence="2 3">
    <name type="scientific">Chroococcidiopsis cubana SAG 39.79</name>
    <dbReference type="NCBI Taxonomy" id="388085"/>
    <lineage>
        <taxon>Bacteria</taxon>
        <taxon>Bacillati</taxon>
        <taxon>Cyanobacteriota</taxon>
        <taxon>Cyanophyceae</taxon>
        <taxon>Chroococcidiopsidales</taxon>
        <taxon>Chroococcidiopsidaceae</taxon>
        <taxon>Chroococcidiopsis</taxon>
    </lineage>
</organism>
<dbReference type="Proteomes" id="UP000282574">
    <property type="component" value="Unassembled WGS sequence"/>
</dbReference>
<dbReference type="EMBL" id="RSCK01000002">
    <property type="protein sequence ID" value="RUT14318.1"/>
    <property type="molecule type" value="Genomic_DNA"/>
</dbReference>
<keyword evidence="3" id="KW-1185">Reference proteome</keyword>
<protein>
    <submittedName>
        <fullName evidence="2">Uncharacterized protein</fullName>
    </submittedName>
</protein>
<comment type="caution">
    <text evidence="2">The sequence shown here is derived from an EMBL/GenBank/DDBJ whole genome shotgun (WGS) entry which is preliminary data.</text>
</comment>
<accession>A0AB37USE3</accession>
<evidence type="ECO:0000256" key="1">
    <source>
        <dbReference type="SAM" id="MobiDB-lite"/>
    </source>
</evidence>
<dbReference type="AlphaFoldDB" id="A0AB37USE3"/>
<feature type="region of interest" description="Disordered" evidence="1">
    <location>
        <begin position="17"/>
        <end position="36"/>
    </location>
</feature>
<name>A0AB37USE3_9CYAN</name>
<evidence type="ECO:0000313" key="3">
    <source>
        <dbReference type="Proteomes" id="UP000282574"/>
    </source>
</evidence>
<sequence>MYDLSIAPFLRGLGDLQNKLPHRKIPPSPPYERGEQKVAHGVTLHVTSLQTNLTPIAQAEKL</sequence>
<gene>
    <name evidence="2" type="ORF">DSM107010_03490</name>
</gene>